<accession>A0A150H8Q0</accession>
<evidence type="ECO:0000259" key="1">
    <source>
        <dbReference type="Pfam" id="PF13794"/>
    </source>
</evidence>
<dbReference type="Proteomes" id="UP000243589">
    <property type="component" value="Unassembled WGS sequence"/>
</dbReference>
<name>A0A150H8Q0_9MICO</name>
<dbReference type="EMBL" id="LQQC01000010">
    <property type="protein sequence ID" value="KXZ58401.1"/>
    <property type="molecule type" value="Genomic_DNA"/>
</dbReference>
<comment type="caution">
    <text evidence="2">The sequence shown here is derived from an EMBL/GenBank/DDBJ whole genome shotgun (WGS) entry which is preliminary data.</text>
</comment>
<organism evidence="2 5">
    <name type="scientific">Brevibacterium ravenspurgense</name>
    <dbReference type="NCBI Taxonomy" id="479117"/>
    <lineage>
        <taxon>Bacteria</taxon>
        <taxon>Bacillati</taxon>
        <taxon>Actinomycetota</taxon>
        <taxon>Actinomycetes</taxon>
        <taxon>Micrococcales</taxon>
        <taxon>Brevibacteriaceae</taxon>
        <taxon>Brevibacterium</taxon>
    </lineage>
</organism>
<protein>
    <recommendedName>
        <fullName evidence="1">Ferritin-like domain-containing protein</fullName>
    </recommendedName>
</protein>
<dbReference type="InterPro" id="IPR059125">
    <property type="entry name" value="Ferritin_actino"/>
</dbReference>
<dbReference type="Pfam" id="PF13794">
    <property type="entry name" value="MiaE_2"/>
    <property type="match status" value="1"/>
</dbReference>
<evidence type="ECO:0000313" key="4">
    <source>
        <dbReference type="Proteomes" id="UP000242755"/>
    </source>
</evidence>
<dbReference type="InterPro" id="IPR012347">
    <property type="entry name" value="Ferritin-like"/>
</dbReference>
<reference evidence="2 5" key="1">
    <citation type="submission" date="2016-01" db="EMBL/GenBank/DDBJ databases">
        <title>Use of Whole Genome Sequencing to ascertain that Brevibacterium massiliense (Roux, Raoult 2009) is a later heterotypic synonym of Brevibacterium ravenspurgense (Mages 2008).</title>
        <authorList>
            <person name="Bernier A.-M."/>
            <person name="Burdz T."/>
            <person name="Huynh C."/>
            <person name="Pachecho A.L."/>
            <person name="Wiebe D."/>
            <person name="Bonner C."/>
            <person name="Bernard K."/>
        </authorList>
    </citation>
    <scope>NUCLEOTIDE SEQUENCE [LARGE SCALE GENOMIC DNA]</scope>
    <source>
        <strain evidence="2 5">CCUG56047</strain>
    </source>
</reference>
<dbReference type="Proteomes" id="UP000242755">
    <property type="component" value="Unassembled WGS sequence"/>
</dbReference>
<proteinExistence type="predicted"/>
<dbReference type="Gene3D" id="1.20.1260.10">
    <property type="match status" value="1"/>
</dbReference>
<dbReference type="AlphaFoldDB" id="A0A150H8Q0"/>
<dbReference type="STRING" id="1176165.GCA_001584405_01846"/>
<dbReference type="EMBL" id="PKGO01000001">
    <property type="protein sequence ID" value="PKY71188.1"/>
    <property type="molecule type" value="Genomic_DNA"/>
</dbReference>
<evidence type="ECO:0000313" key="3">
    <source>
        <dbReference type="EMBL" id="PKY71188.1"/>
    </source>
</evidence>
<evidence type="ECO:0000313" key="2">
    <source>
        <dbReference type="EMBL" id="KXZ58401.1"/>
    </source>
</evidence>
<feature type="domain" description="Ferritin-like" evidence="1">
    <location>
        <begin position="13"/>
        <end position="172"/>
    </location>
</feature>
<dbReference type="RefSeq" id="WP_019175484.1">
    <property type="nucleotide sequence ID" value="NZ_JAKRCZ010000002.1"/>
</dbReference>
<sequence length="209" mass="23321">MPHSNTPEEVHAATLSVLAFHALSTFELTSTDSQHAPSIRESIGLARLAGHSLEHFERLASRVADLGGDLTSLMESQAGSFRAFRERTRPKDWYESVMKVYVYDGIMTEYCRSTLTALDSKSREVVDSVFDDTRSADYLRECLRSVVADDEVIGSRLALWGRKLVAESLTRIREFAAIPNTVFEKPDEALLQRLLAGHSKRMSDLGLTA</sequence>
<reference evidence="3 4" key="2">
    <citation type="submission" date="2017-12" db="EMBL/GenBank/DDBJ databases">
        <title>Phylogenetic diversity of female urinary microbiome.</title>
        <authorList>
            <person name="Thomas-White K."/>
            <person name="Wolfe A.J."/>
        </authorList>
    </citation>
    <scope>NUCLEOTIDE SEQUENCE [LARGE SCALE GENOMIC DNA]</scope>
    <source>
        <strain evidence="3 4">UMB0426</strain>
    </source>
</reference>
<dbReference type="PATRIC" id="fig|479117.4.peg.1437"/>
<keyword evidence="5" id="KW-1185">Reference proteome</keyword>
<gene>
    <name evidence="2" type="ORF">Bravens_01450</name>
    <name evidence="3" type="ORF">CYJ40_00455</name>
</gene>
<evidence type="ECO:0000313" key="5">
    <source>
        <dbReference type="Proteomes" id="UP000243589"/>
    </source>
</evidence>